<keyword evidence="3 6" id="KW-0812">Transmembrane</keyword>
<feature type="transmembrane region" description="Helical" evidence="6">
    <location>
        <begin position="243"/>
        <end position="261"/>
    </location>
</feature>
<evidence type="ECO:0000256" key="3">
    <source>
        <dbReference type="ARBA" id="ARBA00022692"/>
    </source>
</evidence>
<dbReference type="EMBL" id="ACIF01000221">
    <property type="protein sequence ID" value="EKA93452.1"/>
    <property type="molecule type" value="Genomic_DNA"/>
</dbReference>
<keyword evidence="4 6" id="KW-1133">Transmembrane helix</keyword>
<comment type="subcellular location">
    <subcellularLocation>
        <location evidence="1">Membrane</location>
        <topology evidence="1">Multi-pass membrane protein</topology>
    </subcellularLocation>
</comment>
<keyword evidence="5 6" id="KW-0472">Membrane</keyword>
<evidence type="ECO:0000256" key="4">
    <source>
        <dbReference type="ARBA" id="ARBA00022989"/>
    </source>
</evidence>
<organism evidence="7 8">
    <name type="scientific">Fusobacterium periodonticum D10</name>
    <dbReference type="NCBI Taxonomy" id="620833"/>
    <lineage>
        <taxon>Bacteria</taxon>
        <taxon>Fusobacteriati</taxon>
        <taxon>Fusobacteriota</taxon>
        <taxon>Fusobacteriia</taxon>
        <taxon>Fusobacteriales</taxon>
        <taxon>Fusobacteriaceae</taxon>
        <taxon>Fusobacterium</taxon>
    </lineage>
</organism>
<name>K1GVN7_9FUSO</name>
<proteinExistence type="predicted"/>
<sequence>MNIILGEYINRDSVLHHLDPRTKLIGSFSLILSFLFANNLSIYLIYSVLALILIFLSKIPLTAFLKSLKYLSYILIFSSFFHIFSKQEGELLFKVWSYSVYDSGVFSAIKMMGRIILLLIFSSLLTLTTKPLDIALALETLLSPLKKIGLPIQDFSIMLSITLRFIPTILQEFNTIKMAQQARGGNFETRNPFKKLSQYSLILLPLLMSVIKKVDNLTLAMEARAFHCGLERTNFHRLKFQKIDYLAFIILFSIIIFLFFLPIDDNFSILYLLLSLQLQALLTLP</sequence>
<feature type="transmembrane region" description="Helical" evidence="6">
    <location>
        <begin position="68"/>
        <end position="85"/>
    </location>
</feature>
<dbReference type="CDD" id="cd16914">
    <property type="entry name" value="EcfT"/>
    <property type="match status" value="1"/>
</dbReference>
<accession>K1GVN7</accession>
<evidence type="ECO:0000256" key="6">
    <source>
        <dbReference type="SAM" id="Phobius"/>
    </source>
</evidence>
<reference evidence="7 8" key="1">
    <citation type="submission" date="2012-05" db="EMBL/GenBank/DDBJ databases">
        <title>The Genome Sequence of Fusobacterium periodontium Oral Taxon 201 Strain D10.</title>
        <authorList>
            <consortium name="The Broad Institute Genome Sequencing Platform"/>
            <consortium name="The Broad Institute Genome Sequencing Center for Infectious Disease"/>
            <person name="Earl A."/>
            <person name="Ward D."/>
            <person name="Feldgarden M."/>
            <person name="Gevers D."/>
            <person name="Strauss J."/>
            <person name="Sibley C."/>
            <person name="White A."/>
            <person name="Ambrose C.E."/>
            <person name="Allen-Vercoe E."/>
            <person name="Walker B."/>
            <person name="Young S.K."/>
            <person name="Zeng Q."/>
            <person name="Gargeya S."/>
            <person name="Fitzgerald M."/>
            <person name="Haas B."/>
            <person name="Abouelleil A."/>
            <person name="Alvarado L."/>
            <person name="Arachchi H.M."/>
            <person name="Berlin A.M."/>
            <person name="Chapman S.B."/>
            <person name="Goldberg J."/>
            <person name="Griggs A."/>
            <person name="Gujja S."/>
            <person name="Hansen M."/>
            <person name="Howarth C."/>
            <person name="Imamovic A."/>
            <person name="Larimer J."/>
            <person name="McCowan C."/>
            <person name="Montmayeur A."/>
            <person name="Murphy C."/>
            <person name="Neiman D."/>
            <person name="Pearson M."/>
            <person name="Priest M."/>
            <person name="Roberts A."/>
            <person name="Saif S."/>
            <person name="Shea T."/>
            <person name="Sisk P."/>
            <person name="Sykes S."/>
            <person name="Wortman J."/>
            <person name="Nusbaum C."/>
            <person name="Birren B."/>
        </authorList>
    </citation>
    <scope>NUCLEOTIDE SEQUENCE [LARGE SCALE GENOMIC DNA]</scope>
    <source>
        <strain evidence="7 8">D10</strain>
    </source>
</reference>
<evidence type="ECO:0008006" key="9">
    <source>
        <dbReference type="Google" id="ProtNLM"/>
    </source>
</evidence>
<evidence type="ECO:0000256" key="5">
    <source>
        <dbReference type="ARBA" id="ARBA00023136"/>
    </source>
</evidence>
<dbReference type="PANTHER" id="PTHR34857:SF2">
    <property type="entry name" value="SLL0384 PROTEIN"/>
    <property type="match status" value="1"/>
</dbReference>
<evidence type="ECO:0000256" key="2">
    <source>
        <dbReference type="ARBA" id="ARBA00022475"/>
    </source>
</evidence>
<evidence type="ECO:0000256" key="1">
    <source>
        <dbReference type="ARBA" id="ARBA00004141"/>
    </source>
</evidence>
<evidence type="ECO:0000313" key="8">
    <source>
        <dbReference type="Proteomes" id="UP000005809"/>
    </source>
</evidence>
<dbReference type="InterPro" id="IPR051611">
    <property type="entry name" value="ECF_transporter_component"/>
</dbReference>
<dbReference type="Proteomes" id="UP000005809">
    <property type="component" value="Unassembled WGS sequence"/>
</dbReference>
<feature type="transmembrane region" description="Helical" evidence="6">
    <location>
        <begin position="28"/>
        <end position="56"/>
    </location>
</feature>
<dbReference type="HOGENOM" id="CLU_056469_2_2_0"/>
<dbReference type="GO" id="GO:0005886">
    <property type="term" value="C:plasma membrane"/>
    <property type="evidence" value="ECO:0007669"/>
    <property type="project" value="UniProtKB-ARBA"/>
</dbReference>
<dbReference type="PANTHER" id="PTHR34857">
    <property type="entry name" value="SLL0384 PROTEIN"/>
    <property type="match status" value="1"/>
</dbReference>
<dbReference type="RefSeq" id="WP_005967609.1">
    <property type="nucleotide sequence ID" value="NZ_JH815384.1"/>
</dbReference>
<comment type="caution">
    <text evidence="7">The sequence shown here is derived from an EMBL/GenBank/DDBJ whole genome shotgun (WGS) entry which is preliminary data.</text>
</comment>
<protein>
    <recommendedName>
        <fullName evidence="9">Cobalt transport protein</fullName>
    </recommendedName>
</protein>
<feature type="transmembrane region" description="Helical" evidence="6">
    <location>
        <begin position="105"/>
        <end position="127"/>
    </location>
</feature>
<dbReference type="AlphaFoldDB" id="K1GVN7"/>
<dbReference type="Pfam" id="PF02361">
    <property type="entry name" value="CbiQ"/>
    <property type="match status" value="1"/>
</dbReference>
<evidence type="ECO:0000313" key="7">
    <source>
        <dbReference type="EMBL" id="EKA93452.1"/>
    </source>
</evidence>
<dbReference type="InterPro" id="IPR003339">
    <property type="entry name" value="ABC/ECF_trnsptr_transmembrane"/>
</dbReference>
<gene>
    <name evidence="7" type="ORF">FPOG_00357</name>
</gene>
<keyword evidence="2" id="KW-1003">Cell membrane</keyword>